<dbReference type="GO" id="GO:0005886">
    <property type="term" value="C:plasma membrane"/>
    <property type="evidence" value="ECO:0007669"/>
    <property type="project" value="TreeGrafter"/>
</dbReference>
<feature type="transmembrane region" description="Helical" evidence="1">
    <location>
        <begin position="638"/>
        <end position="657"/>
    </location>
</feature>
<feature type="transmembrane region" description="Helical" evidence="1">
    <location>
        <begin position="420"/>
        <end position="439"/>
    </location>
</feature>
<feature type="transmembrane region" description="Helical" evidence="1">
    <location>
        <begin position="688"/>
        <end position="708"/>
    </location>
</feature>
<organism evidence="2 3">
    <name type="scientific">Marinomonas primoryensis</name>
    <dbReference type="NCBI Taxonomy" id="178399"/>
    <lineage>
        <taxon>Bacteria</taxon>
        <taxon>Pseudomonadati</taxon>
        <taxon>Pseudomonadota</taxon>
        <taxon>Gammaproteobacteria</taxon>
        <taxon>Oceanospirillales</taxon>
        <taxon>Oceanospirillaceae</taxon>
        <taxon>Marinomonas</taxon>
    </lineage>
</organism>
<dbReference type="EMBL" id="CP054301">
    <property type="protein sequence ID" value="QKK79232.1"/>
    <property type="molecule type" value="Genomic_DNA"/>
</dbReference>
<dbReference type="InterPro" id="IPR050545">
    <property type="entry name" value="Mycobact_MmpL"/>
</dbReference>
<evidence type="ECO:0000313" key="3">
    <source>
        <dbReference type="Proteomes" id="UP000509371"/>
    </source>
</evidence>
<dbReference type="PANTHER" id="PTHR33406">
    <property type="entry name" value="MEMBRANE PROTEIN MJ1562-RELATED"/>
    <property type="match status" value="1"/>
</dbReference>
<name>A0A859CTS1_9GAMM</name>
<proteinExistence type="predicted"/>
<reference evidence="2 3" key="1">
    <citation type="submission" date="2020-06" db="EMBL/GenBank/DDBJ databases">
        <authorList>
            <person name="Voronona O.L."/>
            <person name="Aksenova E.I."/>
            <person name="Kunda M.S."/>
            <person name="Semenov A.N."/>
            <person name="Ryzhova N."/>
        </authorList>
    </citation>
    <scope>NUCLEOTIDE SEQUENCE [LARGE SCALE GENOMIC DNA]</scope>
    <source>
        <strain evidence="2 3">MPKMM3633</strain>
    </source>
</reference>
<keyword evidence="1" id="KW-0472">Membrane</keyword>
<feature type="transmembrane region" description="Helical" evidence="1">
    <location>
        <begin position="272"/>
        <end position="293"/>
    </location>
</feature>
<feature type="transmembrane region" description="Helical" evidence="1">
    <location>
        <begin position="246"/>
        <end position="265"/>
    </location>
</feature>
<dbReference type="Gene3D" id="1.20.1640.10">
    <property type="entry name" value="Multidrug efflux transporter AcrB transmembrane domain"/>
    <property type="match status" value="2"/>
</dbReference>
<feature type="transmembrane region" description="Helical" evidence="1">
    <location>
        <begin position="743"/>
        <end position="763"/>
    </location>
</feature>
<evidence type="ECO:0000313" key="2">
    <source>
        <dbReference type="EMBL" id="QKK79232.1"/>
    </source>
</evidence>
<dbReference type="AlphaFoldDB" id="A0A859CTS1"/>
<feature type="transmembrane region" description="Helical" evidence="1">
    <location>
        <begin position="363"/>
        <end position="386"/>
    </location>
</feature>
<dbReference type="Proteomes" id="UP000509371">
    <property type="component" value="Chromosome"/>
</dbReference>
<dbReference type="RefSeq" id="WP_176334324.1">
    <property type="nucleotide sequence ID" value="NZ_BAAAEF010000003.1"/>
</dbReference>
<keyword evidence="1" id="KW-0812">Transmembrane</keyword>
<accession>A0A859CTS1</accession>
<dbReference type="SUPFAM" id="SSF82866">
    <property type="entry name" value="Multidrug efflux transporter AcrB transmembrane domain"/>
    <property type="match status" value="2"/>
</dbReference>
<dbReference type="KEGG" id="mpri:MP3633_0494"/>
<gene>
    <name evidence="2" type="ORF">MP3633_0494</name>
</gene>
<dbReference type="PANTHER" id="PTHR33406:SF13">
    <property type="entry name" value="MEMBRANE PROTEIN YDFJ"/>
    <property type="match status" value="1"/>
</dbReference>
<feature type="transmembrane region" description="Helical" evidence="1">
    <location>
        <begin position="664"/>
        <end position="682"/>
    </location>
</feature>
<feature type="transmembrane region" description="Helical" evidence="1">
    <location>
        <begin position="299"/>
        <end position="325"/>
    </location>
</feature>
<evidence type="ECO:0000256" key="1">
    <source>
        <dbReference type="SAM" id="Phobius"/>
    </source>
</evidence>
<feature type="transmembrane region" description="Helical" evidence="1">
    <location>
        <begin position="715"/>
        <end position="737"/>
    </location>
</feature>
<feature type="transmembrane region" description="Helical" evidence="1">
    <location>
        <begin position="337"/>
        <end position="357"/>
    </location>
</feature>
<sequence>MKMNFKLGALIWAIIILVICIFAALKQTAVDTSIMALLPKYDQKPLVNELQEQQTAEYANHVFIMVSADNKQSARSAVNTISSELDVLVGIADLTQFVDSSSTQMDALYPFRFALLSDSVTKKLQIKDYEGPFQSALNALFSPIGAGKADLIKDPFFLYSDMLLEQKINIQVKIEDTLLRLTNVEKPSYLLVLELHKNPFDLPTQDHVMPVLKKIQQHMGEQGIRVSYSGLLLHAAKGAEQAKFEISTIGLGSLLGIVLIILLVFRRIVPLFQVLLPVMVGCLVAVAVTCLWFERIHLITIAFGAGLVGVAVDYSMHFVCESYLYTGVAVVRKLFSGLLLGLISSVLAYGGLALTPFPGLQQIAVFSATGLIAAWLTVLLFLPLMTTKNAPKNKQRPLPAALILNRGKDAFPTLDKHPKIASVLVITVGFISVGLFFWATPQDSVRLLQTSPPALLQEDQKVQQALGNSVNSAFLIVSGSSREAMLENEELFRQQLDSLVQNDRLAGYQAISQSLPSLQCQRQNIALVTQLYQAKLDAYAHAIGLSDSQKTLAYQSLQENQQTLSPETWSALAMSAQWQGALEPRSTGEYASVIRLQGHLSEATIRQLQADAAADNNINYVDQVADISATLAQYRTKVAEWLFIAYGIITVLLFFRYRLDIWRVMLPPITGSIIALSCAVLINGGYNIFNLVALMLVFGIGLDMGIFLQESRGGVHTWLAVSLSTLTSLLAFGLLALSQTPVLYHFGIIVLPGLLVIWLLSPLMQTSQLETR</sequence>
<keyword evidence="1" id="KW-1133">Transmembrane helix</keyword>
<protein>
    <submittedName>
        <fullName evidence="2">Hopanoid biosynthesis associated RND transporter-like protein HpnN</fullName>
    </submittedName>
</protein>